<dbReference type="KEGG" id="phl:KKY_1309"/>
<name>G4R853_PELHB</name>
<dbReference type="EMBL" id="CP003075">
    <property type="protein sequence ID" value="AEQ51331.1"/>
    <property type="molecule type" value="Genomic_DNA"/>
</dbReference>
<dbReference type="AlphaFoldDB" id="G4R853"/>
<reference evidence="2 3" key="1">
    <citation type="journal article" date="2012" name="J. Bacteriol.">
        <title>Complete genome sequence of Pelagibacterium halotolerans B2T.</title>
        <authorList>
            <person name="Huo Y.Y."/>
            <person name="Cheng H."/>
            <person name="Han X.F."/>
            <person name="Jiang X.W."/>
            <person name="Sun C."/>
            <person name="Zhang X.Q."/>
            <person name="Zhu X.F."/>
            <person name="Liu Y.F."/>
            <person name="Li P.F."/>
            <person name="Ni P.X."/>
            <person name="Wu M."/>
        </authorList>
    </citation>
    <scope>NUCLEOTIDE SEQUENCE [LARGE SCALE GENOMIC DNA]</scope>
    <source>
        <strain evidence="3">DSM 22347 / JCM 15775 / CGMCC 1.7692 / B2</strain>
    </source>
</reference>
<accession>G4R853</accession>
<dbReference type="Proteomes" id="UP000008850">
    <property type="component" value="Chromosome"/>
</dbReference>
<evidence type="ECO:0000313" key="3">
    <source>
        <dbReference type="Proteomes" id="UP000008850"/>
    </source>
</evidence>
<keyword evidence="1" id="KW-1133">Transmembrane helix</keyword>
<organism evidence="2 3">
    <name type="scientific">Pelagibacterium halotolerans (strain DSM 22347 / JCM 15775 / CGMCC 1.7692 / B2)</name>
    <dbReference type="NCBI Taxonomy" id="1082931"/>
    <lineage>
        <taxon>Bacteria</taxon>
        <taxon>Pseudomonadati</taxon>
        <taxon>Pseudomonadota</taxon>
        <taxon>Alphaproteobacteria</taxon>
        <taxon>Hyphomicrobiales</taxon>
        <taxon>Devosiaceae</taxon>
        <taxon>Pelagibacterium</taxon>
    </lineage>
</organism>
<evidence type="ECO:0000256" key="1">
    <source>
        <dbReference type="SAM" id="Phobius"/>
    </source>
</evidence>
<keyword evidence="1" id="KW-0472">Membrane</keyword>
<dbReference type="HOGENOM" id="CLU_3331259_0_0_5"/>
<proteinExistence type="predicted"/>
<dbReference type="STRING" id="1082931.KKY_1309"/>
<sequence length="38" mass="4198">MHGAILLAGIVGIGAALLLLTLVSWPIRVLRRHLLRRQ</sequence>
<keyword evidence="3" id="KW-1185">Reference proteome</keyword>
<feature type="transmembrane region" description="Helical" evidence="1">
    <location>
        <begin position="6"/>
        <end position="27"/>
    </location>
</feature>
<gene>
    <name evidence="2" type="ordered locus">KKY_1309</name>
</gene>
<protein>
    <submittedName>
        <fullName evidence="2">Uncharacterized protein</fullName>
    </submittedName>
</protein>
<evidence type="ECO:0000313" key="2">
    <source>
        <dbReference type="EMBL" id="AEQ51331.1"/>
    </source>
</evidence>
<keyword evidence="1" id="KW-0812">Transmembrane</keyword>